<keyword evidence="9 10" id="KW-0833">Ubl conjugation pathway</keyword>
<feature type="signal peptide" evidence="14">
    <location>
        <begin position="1"/>
        <end position="24"/>
    </location>
</feature>
<evidence type="ECO:0000256" key="5">
    <source>
        <dbReference type="ARBA" id="ARBA00022490"/>
    </source>
</evidence>
<dbReference type="SMART" id="SM00320">
    <property type="entry name" value="WD40"/>
    <property type="match status" value="5"/>
</dbReference>
<feature type="chain" id="PRO_5002712066" description="HECT-type E3 ubiquitin transferase" evidence="14">
    <location>
        <begin position="25"/>
        <end position="1345"/>
    </location>
</feature>
<feature type="active site" description="Glycyl thioester intermediate" evidence="10">
    <location>
        <position position="1295"/>
    </location>
</feature>
<feature type="repeat" description="RCC1" evidence="12">
    <location>
        <begin position="749"/>
        <end position="800"/>
    </location>
</feature>
<dbReference type="PANTHER" id="PTHR22872">
    <property type="entry name" value="BTK-BINDING PROTEIN-RELATED"/>
    <property type="match status" value="1"/>
</dbReference>
<keyword evidence="5" id="KW-0963">Cytoplasm</keyword>
<dbReference type="PROSITE" id="PS50012">
    <property type="entry name" value="RCC1_3"/>
    <property type="match status" value="7"/>
</dbReference>
<evidence type="ECO:0000256" key="2">
    <source>
        <dbReference type="ARBA" id="ARBA00004496"/>
    </source>
</evidence>
<keyword evidence="6" id="KW-0597">Phosphoprotein</keyword>
<dbReference type="InterPro" id="IPR001680">
    <property type="entry name" value="WD40_rpt"/>
</dbReference>
<feature type="compositionally biased region" description="Pro residues" evidence="13">
    <location>
        <begin position="851"/>
        <end position="863"/>
    </location>
</feature>
<dbReference type="STRING" id="45351.A7RSK9"/>
<feature type="region of interest" description="Disordered" evidence="13">
    <location>
        <begin position="844"/>
        <end position="863"/>
    </location>
</feature>
<evidence type="ECO:0000256" key="12">
    <source>
        <dbReference type="PROSITE-ProRule" id="PRU00235"/>
    </source>
</evidence>
<dbReference type="SUPFAM" id="SSF50985">
    <property type="entry name" value="RCC1/BLIP-II"/>
    <property type="match status" value="2"/>
</dbReference>
<dbReference type="SUPFAM" id="SSF50978">
    <property type="entry name" value="WD40 repeat-like"/>
    <property type="match status" value="1"/>
</dbReference>
<evidence type="ECO:0000256" key="10">
    <source>
        <dbReference type="PROSITE-ProRule" id="PRU00104"/>
    </source>
</evidence>
<dbReference type="PROSITE" id="PS00626">
    <property type="entry name" value="RCC1_2"/>
    <property type="match status" value="2"/>
</dbReference>
<feature type="repeat" description="RCC1" evidence="12">
    <location>
        <begin position="801"/>
        <end position="852"/>
    </location>
</feature>
<evidence type="ECO:0000256" key="11">
    <source>
        <dbReference type="PROSITE-ProRule" id="PRU00221"/>
    </source>
</evidence>
<feature type="repeat" description="RCC1" evidence="12">
    <location>
        <begin position="644"/>
        <end position="695"/>
    </location>
</feature>
<evidence type="ECO:0000256" key="9">
    <source>
        <dbReference type="ARBA" id="ARBA00022786"/>
    </source>
</evidence>
<feature type="domain" description="HECT" evidence="15">
    <location>
        <begin position="994"/>
        <end position="1332"/>
    </location>
</feature>
<evidence type="ECO:0000259" key="15">
    <source>
        <dbReference type="PROSITE" id="PS50237"/>
    </source>
</evidence>
<keyword evidence="8" id="KW-0677">Repeat</keyword>
<feature type="repeat" description="WD" evidence="11">
    <location>
        <begin position="236"/>
        <end position="277"/>
    </location>
</feature>
<dbReference type="Pfam" id="PF00632">
    <property type="entry name" value="HECT"/>
    <property type="match status" value="1"/>
</dbReference>
<proteinExistence type="predicted"/>
<keyword evidence="14" id="KW-0732">Signal</keyword>
<keyword evidence="17" id="KW-1185">Reference proteome</keyword>
<dbReference type="HOGENOM" id="CLU_002185_0_0_1"/>
<dbReference type="EC" id="2.3.2.26" evidence="4"/>
<evidence type="ECO:0000256" key="6">
    <source>
        <dbReference type="ARBA" id="ARBA00022553"/>
    </source>
</evidence>
<dbReference type="Gene3D" id="3.30.2160.10">
    <property type="entry name" value="Hect, E3 ligase catalytic domain"/>
    <property type="match status" value="1"/>
</dbReference>
<dbReference type="GO" id="GO:0061630">
    <property type="term" value="F:ubiquitin protein ligase activity"/>
    <property type="evidence" value="ECO:0007669"/>
    <property type="project" value="UniProtKB-EC"/>
</dbReference>
<dbReference type="SUPFAM" id="SSF56204">
    <property type="entry name" value="Hect, E3 ligase catalytic domain"/>
    <property type="match status" value="1"/>
</dbReference>
<evidence type="ECO:0000256" key="3">
    <source>
        <dbReference type="ARBA" id="ARBA00004906"/>
    </source>
</evidence>
<evidence type="ECO:0000256" key="8">
    <source>
        <dbReference type="ARBA" id="ARBA00022737"/>
    </source>
</evidence>
<dbReference type="PhylomeDB" id="A7RSK9"/>
<dbReference type="InterPro" id="IPR036322">
    <property type="entry name" value="WD40_repeat_dom_sf"/>
</dbReference>
<dbReference type="EMBL" id="DS469534">
    <property type="protein sequence ID" value="EDO45583.1"/>
    <property type="molecule type" value="Genomic_DNA"/>
</dbReference>
<dbReference type="InterPro" id="IPR058923">
    <property type="entry name" value="RCC1-like_dom"/>
</dbReference>
<dbReference type="Gene3D" id="2.130.10.10">
    <property type="entry name" value="YVTN repeat-like/Quinoprotein amine dehydrogenase"/>
    <property type="match status" value="2"/>
</dbReference>
<evidence type="ECO:0000256" key="4">
    <source>
        <dbReference type="ARBA" id="ARBA00012485"/>
    </source>
</evidence>
<gene>
    <name evidence="16" type="ORF">NEMVEDRAFT_v1g240406</name>
</gene>
<feature type="compositionally biased region" description="Basic and acidic residues" evidence="13">
    <location>
        <begin position="182"/>
        <end position="199"/>
    </location>
</feature>
<comment type="pathway">
    <text evidence="3">Protein modification; protein ubiquitination.</text>
</comment>
<dbReference type="Gene3D" id="2.130.10.30">
    <property type="entry name" value="Regulator of chromosome condensation 1/beta-lactamase-inhibitor protein II"/>
    <property type="match status" value="1"/>
</dbReference>
<dbReference type="Gene3D" id="3.30.2410.10">
    <property type="entry name" value="Hect, E3 ligase catalytic domain"/>
    <property type="match status" value="1"/>
</dbReference>
<dbReference type="FunFam" id="3.30.2410.10:FF:000006">
    <property type="entry name" value="probable E3 ubiquitin-protein ligase HERC1 isoform X2"/>
    <property type="match status" value="1"/>
</dbReference>
<sequence length="1345" mass="147738">MSALGPRIDILRALLAQMAASCVAWYDDSNSFAVGYTDGAVCLAFKDPSEPVKMIPAHQTMIIGLKFNATGVALISSAVNEPVKVWYEVEDGVILRHVFEMPTCSSISCFALHWDPSHEEAAGKLALGGTDGTTCVYRVPRPLDRDTLKKLMTNLRRSDTESPIPTLPETSQPISKPCSIRDTNKTPDNKKGSGSAPKEKENWSRVYHFADILEAAWKTGTQDQPVLQGSVCLFESVGHGGVVVAMAFDKSGMFVASGCDQGVLNIWSVQDGVVGHTYKQDGAVLSVVWTGDQGVTAACRGSKTPVLFHFNEEWYKKHRVLAWARERLRVQGITGLSESTCFRALLERLPTIMLDQYNYEKAKLSRGDQLVHSPFLQSLAALTVGLDLDRVMCHALSRAPIPPCSWNEANALPEWLWLKSFCVAVHAADALTFRERFQKNFLVPNEEKISEDEPFQPLDNSSWSLTMDEQVMAWAMRRPEDWETGGKCDAYLWGGGRHGQLAESGRGVNVPTVTKSLASAQQVVCGQNCTFVVQVNGTILACGEGSYGRLGMGNSDDLFTLSPISALQGYVVIQIATSRGSDGHSLALTDSGEVFSWGDGDYGKLGHGNSDRQRRPRQIEALRGEEVVNMACGFKHSAVVTVDGKLFTFGNGDYGRLGHGNSANKKTPERVTALEKHAIGQVACGLNHTLVLSADGNTVWAFGDGDYGKLGLGSCTAKTSPQAIDVLAGIGCKKICCGTQFSVVLTNDGRVFSFGQERLTGQPEGRLRGPQKPQQIQALASHFIDDVCVGAEHVLALTSTGEVWGWGNNVDGQLGLGHSNAQREPCVIPDLKGKNIRQISAGRNHSAAWTAPPPPPRFPPGAPMPLQLGHPEHTPPQFPALAEVSTVAVRARLRVLHHFSDLVYSSWKMFSLMPGEVEAHAYNRGTIGFVRGQLRPLLATRVSNLPIVRAMGRTMVQGKNYGPQITVKRLIGRGKKSKAIFVQIATQVTKLKSADLCLPSRAWKVKLVGEGADDAGGVFDDTITEMCQELEEGVVNLLIHTPNSTAEVGFNRDRFLLNPAATSEDDLVLYKFLGILFGVAVRTKKPLDLHLAPLVWKQLVGIPLTPDDIEESLRGIRDIHESGVDETTFAEIIPIETFETQSADGRFVPMVPSGHNIHLTFSNRSEYVEQALKFRLQEFDRQVAAVREGMGWILPVPLLSLLTPDNLEQLVCGSAEVSVDMLKRVVRYREIDPSDSLVSWLWRVLESFTNEERILFMRFVSGRSRLPANVGDITQRFQLVKLDRGVDSLPTAQTCFFQLRLPPYSSQEAMANRLRYAINNCRSIDMDNYMLTRNADEGDEEDEYY</sequence>
<dbReference type="InParanoid" id="A7RSK9"/>
<keyword evidence="11" id="KW-0853">WD repeat</keyword>
<dbReference type="PANTHER" id="PTHR22872:SF6">
    <property type="entry name" value="E3 UBIQUITIN-PROTEIN LIGASE HERC1-RELATED"/>
    <property type="match status" value="1"/>
</dbReference>
<dbReference type="PRINTS" id="PR00633">
    <property type="entry name" value="RCCNDNSATION"/>
</dbReference>
<dbReference type="Proteomes" id="UP000001593">
    <property type="component" value="Unassembled WGS sequence"/>
</dbReference>
<comment type="catalytic activity">
    <reaction evidence="1">
        <text>S-ubiquitinyl-[E2 ubiquitin-conjugating enzyme]-L-cysteine + [acceptor protein]-L-lysine = [E2 ubiquitin-conjugating enzyme]-L-cysteine + N(6)-ubiquitinyl-[acceptor protein]-L-lysine.</text>
        <dbReference type="EC" id="2.3.2.26"/>
    </reaction>
</comment>
<dbReference type="InterPro" id="IPR015943">
    <property type="entry name" value="WD40/YVTN_repeat-like_dom_sf"/>
</dbReference>
<protein>
    <recommendedName>
        <fullName evidence="4">HECT-type E3 ubiquitin transferase</fullName>
        <ecNumber evidence="4">2.3.2.26</ecNumber>
    </recommendedName>
</protein>
<dbReference type="CDD" id="cd00078">
    <property type="entry name" value="HECTc"/>
    <property type="match status" value="1"/>
</dbReference>
<evidence type="ECO:0000256" key="13">
    <source>
        <dbReference type="SAM" id="MobiDB-lite"/>
    </source>
</evidence>
<accession>A7RSK9</accession>
<dbReference type="Gene3D" id="3.90.1750.10">
    <property type="entry name" value="Hect, E3 ligase catalytic domains"/>
    <property type="match status" value="1"/>
</dbReference>
<dbReference type="InterPro" id="IPR051625">
    <property type="entry name" value="Signaling_Regulatory_Domain"/>
</dbReference>
<feature type="region of interest" description="Disordered" evidence="13">
    <location>
        <begin position="154"/>
        <end position="199"/>
    </location>
</feature>
<evidence type="ECO:0000313" key="17">
    <source>
        <dbReference type="Proteomes" id="UP000001593"/>
    </source>
</evidence>
<evidence type="ECO:0000256" key="1">
    <source>
        <dbReference type="ARBA" id="ARBA00000885"/>
    </source>
</evidence>
<evidence type="ECO:0000256" key="7">
    <source>
        <dbReference type="ARBA" id="ARBA00022679"/>
    </source>
</evidence>
<dbReference type="InterPro" id="IPR000408">
    <property type="entry name" value="Reg_chr_condens"/>
</dbReference>
<keyword evidence="7" id="KW-0808">Transferase</keyword>
<dbReference type="PROSITE" id="PS50082">
    <property type="entry name" value="WD_REPEATS_2"/>
    <property type="match status" value="2"/>
</dbReference>
<dbReference type="eggNOG" id="KOG1426">
    <property type="taxonomic scope" value="Eukaryota"/>
</dbReference>
<feature type="repeat" description="RCC1" evidence="12">
    <location>
        <begin position="697"/>
        <end position="748"/>
    </location>
</feature>
<name>A7RSK9_NEMVE</name>
<reference evidence="16 17" key="1">
    <citation type="journal article" date="2007" name="Science">
        <title>Sea anemone genome reveals ancestral eumetazoan gene repertoire and genomic organization.</title>
        <authorList>
            <person name="Putnam N.H."/>
            <person name="Srivastava M."/>
            <person name="Hellsten U."/>
            <person name="Dirks B."/>
            <person name="Chapman J."/>
            <person name="Salamov A."/>
            <person name="Terry A."/>
            <person name="Shapiro H."/>
            <person name="Lindquist E."/>
            <person name="Kapitonov V.V."/>
            <person name="Jurka J."/>
            <person name="Genikhovich G."/>
            <person name="Grigoriev I.V."/>
            <person name="Lucas S.M."/>
            <person name="Steele R.E."/>
            <person name="Finnerty J.R."/>
            <person name="Technau U."/>
            <person name="Martindale M.Q."/>
            <person name="Rokhsar D.S."/>
        </authorList>
    </citation>
    <scope>NUCLEOTIDE SEQUENCE [LARGE SCALE GENOMIC DNA]</scope>
    <source>
        <strain evidence="17">CH2 X CH6</strain>
    </source>
</reference>
<feature type="repeat" description="RCC1" evidence="12">
    <location>
        <begin position="488"/>
        <end position="536"/>
    </location>
</feature>
<dbReference type="SMART" id="SM00119">
    <property type="entry name" value="HECTc"/>
    <property type="match status" value="1"/>
</dbReference>
<dbReference type="Pfam" id="PF00415">
    <property type="entry name" value="RCC1"/>
    <property type="match status" value="2"/>
</dbReference>
<dbReference type="InterPro" id="IPR035983">
    <property type="entry name" value="Hect_E3_ubiquitin_ligase"/>
</dbReference>
<comment type="subcellular location">
    <subcellularLocation>
        <location evidence="2">Cytoplasm</location>
    </subcellularLocation>
</comment>
<dbReference type="OMA" id="KHENTHE"/>
<feature type="repeat" description="RCC1" evidence="12">
    <location>
        <begin position="537"/>
        <end position="591"/>
    </location>
</feature>
<evidence type="ECO:0000313" key="16">
    <source>
        <dbReference type="EMBL" id="EDO45583.1"/>
    </source>
</evidence>
<dbReference type="GO" id="GO:0005737">
    <property type="term" value="C:cytoplasm"/>
    <property type="evidence" value="ECO:0007669"/>
    <property type="project" value="UniProtKB-SubCell"/>
</dbReference>
<evidence type="ECO:0000256" key="14">
    <source>
        <dbReference type="SAM" id="SignalP"/>
    </source>
</evidence>
<dbReference type="InterPro" id="IPR000569">
    <property type="entry name" value="HECT_dom"/>
</dbReference>
<feature type="repeat" description="WD" evidence="11">
    <location>
        <begin position="55"/>
        <end position="86"/>
    </location>
</feature>
<dbReference type="InterPro" id="IPR009091">
    <property type="entry name" value="RCC1/BLIP-II"/>
</dbReference>
<dbReference type="Pfam" id="PF25390">
    <property type="entry name" value="WD40_RLD"/>
    <property type="match status" value="1"/>
</dbReference>
<dbReference type="PROSITE" id="PS50237">
    <property type="entry name" value="HECT"/>
    <property type="match status" value="1"/>
</dbReference>
<feature type="repeat" description="RCC1" evidence="12">
    <location>
        <begin position="592"/>
        <end position="643"/>
    </location>
</feature>
<organism evidence="16 17">
    <name type="scientific">Nematostella vectensis</name>
    <name type="common">Starlet sea anemone</name>
    <dbReference type="NCBI Taxonomy" id="45351"/>
    <lineage>
        <taxon>Eukaryota</taxon>
        <taxon>Metazoa</taxon>
        <taxon>Cnidaria</taxon>
        <taxon>Anthozoa</taxon>
        <taxon>Hexacorallia</taxon>
        <taxon>Actiniaria</taxon>
        <taxon>Edwardsiidae</taxon>
        <taxon>Nematostella</taxon>
    </lineage>
</organism>